<dbReference type="GO" id="GO:0022857">
    <property type="term" value="F:transmembrane transporter activity"/>
    <property type="evidence" value="ECO:0007669"/>
    <property type="project" value="InterPro"/>
</dbReference>
<dbReference type="GO" id="GO:0005886">
    <property type="term" value="C:plasma membrane"/>
    <property type="evidence" value="ECO:0007669"/>
    <property type="project" value="UniProtKB-SubCell"/>
</dbReference>
<comment type="caution">
    <text evidence="9">The sequence shown here is derived from an EMBL/GenBank/DDBJ whole genome shotgun (WGS) entry which is preliminary data.</text>
</comment>
<organism evidence="9 10">
    <name type="scientific">Aerophobetes bacterium</name>
    <dbReference type="NCBI Taxonomy" id="2030807"/>
    <lineage>
        <taxon>Bacteria</taxon>
        <taxon>Candidatus Aerophobota</taxon>
    </lineage>
</organism>
<feature type="transmembrane region" description="Helical" evidence="7">
    <location>
        <begin position="342"/>
        <end position="367"/>
    </location>
</feature>
<dbReference type="Proteomes" id="UP000279422">
    <property type="component" value="Unassembled WGS sequence"/>
</dbReference>
<dbReference type="Pfam" id="PF07690">
    <property type="entry name" value="MFS_1"/>
    <property type="match status" value="1"/>
</dbReference>
<sequence>MQLWKRNLYAAWVAQLTAIIGFNLVFPFIPFYIQELGVTDKAQLARWAGILGGIPGLTLAVFSPIWGSLADRYGRKIMVERAMFGGAVIATLMGFATSVHHLLALRIVQGALTGTVAASTALVSTTTPRERLGLSLGLIQMAVFSGSSVGPLIGGVLADFIGYRHSFYVAATLFLVAGLIVLFWVREGFQPLPMEETAGKGLGKDLWMIFSSQQILIMVLFFFLMRFSQRMVGPIFPLFVQFLAKESRHVASITGGMLAITGMMSAISSLIIGGISTRFGYKKVLLVTVMGAAMFYLPQAFVKDIFQLFLLRVGLGFFIGGITPTANAIIGLLVSSKDRGKIYGISASASSIGRATGPIVGGMIASFISLRAIFVLAAILLTVTCTWIGTALREPGAARKK</sequence>
<dbReference type="InterPro" id="IPR020846">
    <property type="entry name" value="MFS_dom"/>
</dbReference>
<comment type="subcellular location">
    <subcellularLocation>
        <location evidence="1">Cell membrane</location>
        <topology evidence="1">Multi-pass membrane protein</topology>
    </subcellularLocation>
</comment>
<feature type="transmembrane region" description="Helical" evidence="7">
    <location>
        <begin position="103"/>
        <end position="124"/>
    </location>
</feature>
<dbReference type="InterPro" id="IPR036259">
    <property type="entry name" value="MFS_trans_sf"/>
</dbReference>
<feature type="domain" description="Major facilitator superfamily (MFS) profile" evidence="8">
    <location>
        <begin position="7"/>
        <end position="396"/>
    </location>
</feature>
<dbReference type="InterPro" id="IPR011701">
    <property type="entry name" value="MFS"/>
</dbReference>
<feature type="transmembrane region" description="Helical" evidence="7">
    <location>
        <begin position="249"/>
        <end position="272"/>
    </location>
</feature>
<dbReference type="SUPFAM" id="SSF103473">
    <property type="entry name" value="MFS general substrate transporter"/>
    <property type="match status" value="2"/>
</dbReference>
<dbReference type="PROSITE" id="PS50850">
    <property type="entry name" value="MFS"/>
    <property type="match status" value="1"/>
</dbReference>
<feature type="transmembrane region" description="Helical" evidence="7">
    <location>
        <begin position="45"/>
        <end position="66"/>
    </location>
</feature>
<name>A0A497E2W0_UNCAE</name>
<keyword evidence="5 7" id="KW-1133">Transmembrane helix</keyword>
<dbReference type="PRINTS" id="PR01035">
    <property type="entry name" value="TCRTETA"/>
</dbReference>
<feature type="transmembrane region" description="Helical" evidence="7">
    <location>
        <begin position="167"/>
        <end position="185"/>
    </location>
</feature>
<dbReference type="PANTHER" id="PTHR43414:SF6">
    <property type="entry name" value="MULTIDRUG RESISTANCE PROTEIN MDTG"/>
    <property type="match status" value="1"/>
</dbReference>
<evidence type="ECO:0000313" key="10">
    <source>
        <dbReference type="Proteomes" id="UP000279422"/>
    </source>
</evidence>
<dbReference type="Gene3D" id="1.20.1250.20">
    <property type="entry name" value="MFS general substrate transporter like domains"/>
    <property type="match status" value="1"/>
</dbReference>
<feature type="transmembrane region" description="Helical" evidence="7">
    <location>
        <begin position="206"/>
        <end position="229"/>
    </location>
</feature>
<dbReference type="PANTHER" id="PTHR43414">
    <property type="entry name" value="MULTIDRUG RESISTANCE PROTEIN MDTG"/>
    <property type="match status" value="1"/>
</dbReference>
<feature type="transmembrane region" description="Helical" evidence="7">
    <location>
        <begin position="373"/>
        <end position="392"/>
    </location>
</feature>
<accession>A0A497E2W0</accession>
<evidence type="ECO:0000313" key="9">
    <source>
        <dbReference type="EMBL" id="RLE07898.1"/>
    </source>
</evidence>
<feature type="transmembrane region" description="Helical" evidence="7">
    <location>
        <begin position="78"/>
        <end position="97"/>
    </location>
</feature>
<keyword evidence="6 7" id="KW-0472">Membrane</keyword>
<evidence type="ECO:0000256" key="4">
    <source>
        <dbReference type="ARBA" id="ARBA00022692"/>
    </source>
</evidence>
<dbReference type="Gene3D" id="1.20.1720.10">
    <property type="entry name" value="Multidrug resistance protein D"/>
    <property type="match status" value="1"/>
</dbReference>
<feature type="transmembrane region" description="Helical" evidence="7">
    <location>
        <begin position="136"/>
        <end position="161"/>
    </location>
</feature>
<feature type="transmembrane region" description="Helical" evidence="7">
    <location>
        <begin position="308"/>
        <end position="330"/>
    </location>
</feature>
<evidence type="ECO:0000256" key="3">
    <source>
        <dbReference type="ARBA" id="ARBA00022475"/>
    </source>
</evidence>
<evidence type="ECO:0000259" key="8">
    <source>
        <dbReference type="PROSITE" id="PS50850"/>
    </source>
</evidence>
<protein>
    <submittedName>
        <fullName evidence="9">MFS transporter</fullName>
    </submittedName>
</protein>
<evidence type="ECO:0000256" key="5">
    <source>
        <dbReference type="ARBA" id="ARBA00022989"/>
    </source>
</evidence>
<proteinExistence type="predicted"/>
<dbReference type="EMBL" id="QMPZ01000132">
    <property type="protein sequence ID" value="RLE07898.1"/>
    <property type="molecule type" value="Genomic_DNA"/>
</dbReference>
<keyword evidence="3" id="KW-1003">Cell membrane</keyword>
<gene>
    <name evidence="9" type="ORF">DRJ00_07290</name>
</gene>
<feature type="transmembrane region" description="Helical" evidence="7">
    <location>
        <begin position="284"/>
        <end position="302"/>
    </location>
</feature>
<evidence type="ECO:0000256" key="7">
    <source>
        <dbReference type="SAM" id="Phobius"/>
    </source>
</evidence>
<keyword evidence="4 7" id="KW-0812">Transmembrane</keyword>
<evidence type="ECO:0000256" key="2">
    <source>
        <dbReference type="ARBA" id="ARBA00022448"/>
    </source>
</evidence>
<evidence type="ECO:0000256" key="6">
    <source>
        <dbReference type="ARBA" id="ARBA00023136"/>
    </source>
</evidence>
<dbReference type="AlphaFoldDB" id="A0A497E2W0"/>
<feature type="transmembrane region" description="Helical" evidence="7">
    <location>
        <begin position="12"/>
        <end position="33"/>
    </location>
</feature>
<dbReference type="InterPro" id="IPR001958">
    <property type="entry name" value="Tet-R_TetA/multi-R_MdtG-like"/>
</dbReference>
<evidence type="ECO:0000256" key="1">
    <source>
        <dbReference type="ARBA" id="ARBA00004651"/>
    </source>
</evidence>
<reference evidence="9 10" key="1">
    <citation type="submission" date="2018-06" db="EMBL/GenBank/DDBJ databases">
        <title>Extensive metabolic versatility and redundancy in microbially diverse, dynamic hydrothermal sediments.</title>
        <authorList>
            <person name="Dombrowski N."/>
            <person name="Teske A."/>
            <person name="Baker B.J."/>
        </authorList>
    </citation>
    <scope>NUCLEOTIDE SEQUENCE [LARGE SCALE GENOMIC DNA]</scope>
    <source>
        <strain evidence="9">B47_G16</strain>
    </source>
</reference>
<keyword evidence="2" id="KW-0813">Transport</keyword>